<dbReference type="GO" id="GO:0005524">
    <property type="term" value="F:ATP binding"/>
    <property type="evidence" value="ECO:0007669"/>
    <property type="project" value="UniProtKB-KW"/>
</dbReference>
<dbReference type="Pfam" id="PF06414">
    <property type="entry name" value="Zeta_toxin"/>
    <property type="match status" value="1"/>
</dbReference>
<gene>
    <name evidence="4" type="ORF">METZ01_LOCUS450948</name>
</gene>
<dbReference type="InterPro" id="IPR027417">
    <property type="entry name" value="P-loop_NTPase"/>
</dbReference>
<dbReference type="SUPFAM" id="SSF52540">
    <property type="entry name" value="P-loop containing nucleoside triphosphate hydrolases"/>
    <property type="match status" value="1"/>
</dbReference>
<name>A0A382ZRH7_9ZZZZ</name>
<proteinExistence type="predicted"/>
<keyword evidence="2" id="KW-0067">ATP-binding</keyword>
<organism evidence="4">
    <name type="scientific">marine metagenome</name>
    <dbReference type="NCBI Taxonomy" id="408172"/>
    <lineage>
        <taxon>unclassified sequences</taxon>
        <taxon>metagenomes</taxon>
        <taxon>ecological metagenomes</taxon>
    </lineage>
</organism>
<feature type="non-terminal residue" evidence="4">
    <location>
        <position position="100"/>
    </location>
</feature>
<evidence type="ECO:0000256" key="1">
    <source>
        <dbReference type="ARBA" id="ARBA00022741"/>
    </source>
</evidence>
<dbReference type="Gene3D" id="3.40.50.300">
    <property type="entry name" value="P-loop containing nucleotide triphosphate hydrolases"/>
    <property type="match status" value="1"/>
</dbReference>
<dbReference type="CDD" id="cd02019">
    <property type="entry name" value="NK"/>
    <property type="match status" value="1"/>
</dbReference>
<evidence type="ECO:0000313" key="4">
    <source>
        <dbReference type="EMBL" id="SVD98094.1"/>
    </source>
</evidence>
<keyword evidence="1" id="KW-0547">Nucleotide-binding</keyword>
<dbReference type="GO" id="GO:0016301">
    <property type="term" value="F:kinase activity"/>
    <property type="evidence" value="ECO:0007669"/>
    <property type="project" value="InterPro"/>
</dbReference>
<feature type="domain" description="Zeta toxin" evidence="3">
    <location>
        <begin position="3"/>
        <end position="70"/>
    </location>
</feature>
<evidence type="ECO:0000256" key="2">
    <source>
        <dbReference type="ARBA" id="ARBA00022840"/>
    </source>
</evidence>
<reference evidence="4" key="1">
    <citation type="submission" date="2018-05" db="EMBL/GenBank/DDBJ databases">
        <authorList>
            <person name="Lanie J.A."/>
            <person name="Ng W.-L."/>
            <person name="Kazmierczak K.M."/>
            <person name="Andrzejewski T.M."/>
            <person name="Davidsen T.M."/>
            <person name="Wayne K.J."/>
            <person name="Tettelin H."/>
            <person name="Glass J.I."/>
            <person name="Rusch D."/>
            <person name="Podicherti R."/>
            <person name="Tsui H.-C.T."/>
            <person name="Winkler M.E."/>
        </authorList>
    </citation>
    <scope>NUCLEOTIDE SEQUENCE</scope>
</reference>
<evidence type="ECO:0000259" key="3">
    <source>
        <dbReference type="Pfam" id="PF06414"/>
    </source>
</evidence>
<dbReference type="EMBL" id="UINC01186060">
    <property type="protein sequence ID" value="SVD98094.1"/>
    <property type="molecule type" value="Genomic_DNA"/>
</dbReference>
<protein>
    <recommendedName>
        <fullName evidence="3">Zeta toxin domain-containing protein</fullName>
    </recommendedName>
</protein>
<dbReference type="AlphaFoldDB" id="A0A382ZRH7"/>
<accession>A0A382ZRH7</accession>
<sequence>MIIHIAGSGGSGKTTIGNKLKKIYEGKIVVIDTDDIKTNLIKKKYKSISNIHKALETEEWIEMYLEKMMKLIKRYNDKILILTGSLHVKTKNRKTQITNM</sequence>
<dbReference type="InterPro" id="IPR010488">
    <property type="entry name" value="Zeta_toxin_domain"/>
</dbReference>